<dbReference type="InterPro" id="IPR009081">
    <property type="entry name" value="PP-bd_ACP"/>
</dbReference>
<dbReference type="PANTHER" id="PTHR35042">
    <property type="entry name" value="ANTHRONE OXYGENASE ENCC"/>
    <property type="match status" value="1"/>
</dbReference>
<dbReference type="AlphaFoldDB" id="A0A194V7W9"/>
<comment type="similarity">
    <text evidence="7">Belongs to the anthrone oxygenase family.</text>
</comment>
<evidence type="ECO:0000256" key="7">
    <source>
        <dbReference type="ARBA" id="ARBA00034313"/>
    </source>
</evidence>
<accession>A0A194V7W9</accession>
<dbReference type="InterPro" id="IPR036736">
    <property type="entry name" value="ACP-like_sf"/>
</dbReference>
<dbReference type="STRING" id="694573.A0A194V7W9"/>
<evidence type="ECO:0000256" key="2">
    <source>
        <dbReference type="ARBA" id="ARBA00022692"/>
    </source>
</evidence>
<dbReference type="Gene3D" id="1.10.1200.10">
    <property type="entry name" value="ACP-like"/>
    <property type="match status" value="1"/>
</dbReference>
<dbReference type="InterPro" id="IPR013901">
    <property type="entry name" value="Anthrone_oxy"/>
</dbReference>
<proteinExistence type="inferred from homology"/>
<name>A0A194V7W9_CYTMA</name>
<dbReference type="PROSITE" id="PS50075">
    <property type="entry name" value="CARRIER"/>
    <property type="match status" value="1"/>
</dbReference>
<keyword evidence="3" id="KW-1133">Transmembrane helix</keyword>
<gene>
    <name evidence="9" type="ORF">VP1G_07335</name>
</gene>
<keyword evidence="2" id="KW-0812">Transmembrane</keyword>
<keyword evidence="10" id="KW-1185">Reference proteome</keyword>
<evidence type="ECO:0000256" key="1">
    <source>
        <dbReference type="ARBA" id="ARBA00004141"/>
    </source>
</evidence>
<comment type="subcellular location">
    <subcellularLocation>
        <location evidence="1">Membrane</location>
        <topology evidence="1">Multi-pass membrane protein</topology>
    </subcellularLocation>
</comment>
<evidence type="ECO:0000256" key="5">
    <source>
        <dbReference type="ARBA" id="ARBA00023033"/>
    </source>
</evidence>
<keyword evidence="6" id="KW-0472">Membrane</keyword>
<dbReference type="GO" id="GO:0016020">
    <property type="term" value="C:membrane"/>
    <property type="evidence" value="ECO:0007669"/>
    <property type="project" value="UniProtKB-SubCell"/>
</dbReference>
<keyword evidence="4" id="KW-0560">Oxidoreductase</keyword>
<evidence type="ECO:0000256" key="6">
    <source>
        <dbReference type="ARBA" id="ARBA00023136"/>
    </source>
</evidence>
<keyword evidence="5" id="KW-0503">Monooxygenase</keyword>
<evidence type="ECO:0000256" key="3">
    <source>
        <dbReference type="ARBA" id="ARBA00022989"/>
    </source>
</evidence>
<dbReference type="PANTHER" id="PTHR35042:SF3">
    <property type="entry name" value="ANTHRONE OXYGENASE-RELATED"/>
    <property type="match status" value="1"/>
</dbReference>
<feature type="domain" description="Carrier" evidence="8">
    <location>
        <begin position="306"/>
        <end position="362"/>
    </location>
</feature>
<evidence type="ECO:0000313" key="10">
    <source>
        <dbReference type="Proteomes" id="UP000078576"/>
    </source>
</evidence>
<organism evidence="9 10">
    <name type="scientific">Cytospora mali</name>
    <name type="common">Apple Valsa canker fungus</name>
    <name type="synonym">Valsa mali</name>
    <dbReference type="NCBI Taxonomy" id="578113"/>
    <lineage>
        <taxon>Eukaryota</taxon>
        <taxon>Fungi</taxon>
        <taxon>Dikarya</taxon>
        <taxon>Ascomycota</taxon>
        <taxon>Pezizomycotina</taxon>
        <taxon>Sordariomycetes</taxon>
        <taxon>Sordariomycetidae</taxon>
        <taxon>Diaporthales</taxon>
        <taxon>Cytosporaceae</taxon>
        <taxon>Cytospora</taxon>
    </lineage>
</organism>
<dbReference type="Pfam" id="PF08592">
    <property type="entry name" value="Anthrone_oxy"/>
    <property type="match status" value="1"/>
</dbReference>
<evidence type="ECO:0000259" key="8">
    <source>
        <dbReference type="PROSITE" id="PS50075"/>
    </source>
</evidence>
<reference evidence="10" key="1">
    <citation type="submission" date="2014-12" db="EMBL/GenBank/DDBJ databases">
        <title>Genome Sequence of Valsa Canker Pathogens Uncovers a Specific Adaption of Colonization on Woody Bark.</title>
        <authorList>
            <person name="Yin Z."/>
            <person name="Liu H."/>
            <person name="Gao X."/>
            <person name="Li Z."/>
            <person name="Song N."/>
            <person name="Ke X."/>
            <person name="Dai Q."/>
            <person name="Wu Y."/>
            <person name="Sun Y."/>
            <person name="Xu J.-R."/>
            <person name="Kang Z.K."/>
            <person name="Wang L."/>
            <person name="Huang L."/>
        </authorList>
    </citation>
    <scope>NUCLEOTIDE SEQUENCE [LARGE SCALE GENOMIC DNA]</scope>
    <source>
        <strain evidence="10">SXYL134</strain>
    </source>
</reference>
<evidence type="ECO:0000313" key="9">
    <source>
        <dbReference type="EMBL" id="KUI60092.1"/>
    </source>
</evidence>
<protein>
    <submittedName>
        <fullName evidence="9">Conidial yellow pigment biosynthesis polyketide synthase</fullName>
    </submittedName>
</protein>
<dbReference type="OrthoDB" id="5954308at2759"/>
<dbReference type="Proteomes" id="UP000078576">
    <property type="component" value="Unassembled WGS sequence"/>
</dbReference>
<sequence>MSVPVFLDTNTDAGHLLRQWVRLYHYGNIYNACHMRDHLRDLCVHGTGQPWVLIRYALAAATPLAMVPFTWLVMAPTNNALFGLEASSASGSEGGSISPDLEAQAPILSQLSQDLLIPVTQHVVARKHDLFLSEDEAHVAVRIPCVQLRPRPWRPGRPRWAAAVYSHKMNGCGVVTSNINHVESNTAIMKWHNVFITGQAGEEKGGEWTVLPYSIDSVVHLASIIINILDANDSRSNSFPLMKRLHPRMAVLPHRCKPAKQATLSQLEAPTSAPITPIQAPVTVAQTRMPAKPVPVAAPTQETTEADRDSTAAKAMALVAAEGALDPENLRDEASFAELGVDSTMSLVIAEKSREQLDVTKE</sequence>
<dbReference type="GO" id="GO:0004497">
    <property type="term" value="F:monooxygenase activity"/>
    <property type="evidence" value="ECO:0007669"/>
    <property type="project" value="UniProtKB-KW"/>
</dbReference>
<dbReference type="EMBL" id="KN714743">
    <property type="protein sequence ID" value="KUI60092.1"/>
    <property type="molecule type" value="Genomic_DNA"/>
</dbReference>
<evidence type="ECO:0000256" key="4">
    <source>
        <dbReference type="ARBA" id="ARBA00023002"/>
    </source>
</evidence>